<keyword evidence="1" id="KW-0472">Membrane</keyword>
<proteinExistence type="predicted"/>
<dbReference type="AlphaFoldDB" id="A0A3Q2XNA9"/>
<keyword evidence="1" id="KW-0812">Transmembrane</keyword>
<name>A0A3Q2XNA9_HIPCM</name>
<dbReference type="OMA" id="AIIECYW"/>
<evidence type="ECO:0000313" key="3">
    <source>
        <dbReference type="Proteomes" id="UP000264820"/>
    </source>
</evidence>
<sequence length="132" mass="15300">MFPEKAKIPKPNPLAKAGIFSQLFFWLSPFLHLGHKQRLEAGDLYTILPEDESEVLGQDLQRCWELEVKRATKQLRKPTLTKVLIKCYGKSFAVAGIFAFSLVCTETPFFFFIDVEMTRNWIPRLWLLHLSA</sequence>
<dbReference type="STRING" id="109280.ENSHCOP00000001486"/>
<accession>A0A3Q2XNA9</accession>
<feature type="transmembrane region" description="Helical" evidence="1">
    <location>
        <begin position="92"/>
        <end position="113"/>
    </location>
</feature>
<dbReference type="Ensembl" id="ENSHCOT00000012030.1">
    <property type="protein sequence ID" value="ENSHCOP00000001486.1"/>
    <property type="gene ID" value="ENSHCOG00000002443.1"/>
</dbReference>
<dbReference type="GeneTree" id="ENSGT00940000153931"/>
<reference evidence="2" key="2">
    <citation type="submission" date="2025-09" db="UniProtKB">
        <authorList>
            <consortium name="Ensembl"/>
        </authorList>
    </citation>
    <scope>IDENTIFICATION</scope>
</reference>
<keyword evidence="3" id="KW-1185">Reference proteome</keyword>
<protein>
    <submittedName>
        <fullName evidence="2">Uncharacterized protein</fullName>
    </submittedName>
</protein>
<evidence type="ECO:0000313" key="2">
    <source>
        <dbReference type="Ensembl" id="ENSHCOP00000001486.1"/>
    </source>
</evidence>
<dbReference type="Proteomes" id="UP000264820">
    <property type="component" value="Unplaced"/>
</dbReference>
<keyword evidence="1" id="KW-1133">Transmembrane helix</keyword>
<organism evidence="2 3">
    <name type="scientific">Hippocampus comes</name>
    <name type="common">Tiger tail seahorse</name>
    <dbReference type="NCBI Taxonomy" id="109280"/>
    <lineage>
        <taxon>Eukaryota</taxon>
        <taxon>Metazoa</taxon>
        <taxon>Chordata</taxon>
        <taxon>Craniata</taxon>
        <taxon>Vertebrata</taxon>
        <taxon>Euteleostomi</taxon>
        <taxon>Actinopterygii</taxon>
        <taxon>Neopterygii</taxon>
        <taxon>Teleostei</taxon>
        <taxon>Neoteleostei</taxon>
        <taxon>Acanthomorphata</taxon>
        <taxon>Syngnathiaria</taxon>
        <taxon>Syngnathiformes</taxon>
        <taxon>Syngnathoidei</taxon>
        <taxon>Syngnathidae</taxon>
        <taxon>Hippocampus</taxon>
    </lineage>
</organism>
<reference evidence="2" key="1">
    <citation type="submission" date="2025-08" db="UniProtKB">
        <authorList>
            <consortium name="Ensembl"/>
        </authorList>
    </citation>
    <scope>IDENTIFICATION</scope>
</reference>
<evidence type="ECO:0000256" key="1">
    <source>
        <dbReference type="SAM" id="Phobius"/>
    </source>
</evidence>